<reference evidence="2 3" key="1">
    <citation type="submission" date="2019-06" db="EMBL/GenBank/DDBJ databases">
        <title>WGS assembly of Gossypium darwinii.</title>
        <authorList>
            <person name="Chen Z.J."/>
            <person name="Sreedasyam A."/>
            <person name="Ando A."/>
            <person name="Song Q."/>
            <person name="De L."/>
            <person name="Hulse-Kemp A."/>
            <person name="Ding M."/>
            <person name="Ye W."/>
            <person name="Kirkbride R."/>
            <person name="Jenkins J."/>
            <person name="Plott C."/>
            <person name="Lovell J."/>
            <person name="Lin Y.-M."/>
            <person name="Vaughn R."/>
            <person name="Liu B."/>
            <person name="Li W."/>
            <person name="Simpson S."/>
            <person name="Scheffler B."/>
            <person name="Saski C."/>
            <person name="Grover C."/>
            <person name="Hu G."/>
            <person name="Conover J."/>
            <person name="Carlson J."/>
            <person name="Shu S."/>
            <person name="Boston L."/>
            <person name="Williams M."/>
            <person name="Peterson D."/>
            <person name="Mcgee K."/>
            <person name="Jones D."/>
            <person name="Wendel J."/>
            <person name="Stelly D."/>
            <person name="Grimwood J."/>
            <person name="Schmutz J."/>
        </authorList>
    </citation>
    <scope>NUCLEOTIDE SEQUENCE [LARGE SCALE GENOMIC DNA]</scope>
    <source>
        <strain evidence="2">1808015.09</strain>
    </source>
</reference>
<protein>
    <submittedName>
        <fullName evidence="2">Uncharacterized protein</fullName>
    </submittedName>
</protein>
<evidence type="ECO:0000313" key="2">
    <source>
        <dbReference type="EMBL" id="TYH14474.1"/>
    </source>
</evidence>
<accession>A0A5D2G8I4</accession>
<keyword evidence="3" id="KW-1185">Reference proteome</keyword>
<dbReference type="Proteomes" id="UP000323506">
    <property type="component" value="Chromosome A06"/>
</dbReference>
<sequence length="75" mass="8509">MKSLFARVSVRFNSPIQSSFHPHNRRSPSPSKPRLEAYSHPKIPILNSNFDEGDKDPDGAPPKVPLEMVVRKERS</sequence>
<dbReference type="EMBL" id="CM017693">
    <property type="protein sequence ID" value="TYH14474.1"/>
    <property type="molecule type" value="Genomic_DNA"/>
</dbReference>
<gene>
    <name evidence="2" type="ORF">ES288_A06G222700v1</name>
</gene>
<name>A0A5D2G8I4_GOSDA</name>
<organism evidence="2 3">
    <name type="scientific">Gossypium darwinii</name>
    <name type="common">Darwin's cotton</name>
    <name type="synonym">Gossypium barbadense var. darwinii</name>
    <dbReference type="NCBI Taxonomy" id="34276"/>
    <lineage>
        <taxon>Eukaryota</taxon>
        <taxon>Viridiplantae</taxon>
        <taxon>Streptophyta</taxon>
        <taxon>Embryophyta</taxon>
        <taxon>Tracheophyta</taxon>
        <taxon>Spermatophyta</taxon>
        <taxon>Magnoliopsida</taxon>
        <taxon>eudicotyledons</taxon>
        <taxon>Gunneridae</taxon>
        <taxon>Pentapetalae</taxon>
        <taxon>rosids</taxon>
        <taxon>malvids</taxon>
        <taxon>Malvales</taxon>
        <taxon>Malvaceae</taxon>
        <taxon>Malvoideae</taxon>
        <taxon>Gossypium</taxon>
    </lineage>
</organism>
<proteinExistence type="predicted"/>
<evidence type="ECO:0000313" key="3">
    <source>
        <dbReference type="Proteomes" id="UP000323506"/>
    </source>
</evidence>
<feature type="region of interest" description="Disordered" evidence="1">
    <location>
        <begin position="16"/>
        <end position="75"/>
    </location>
</feature>
<evidence type="ECO:0000256" key="1">
    <source>
        <dbReference type="SAM" id="MobiDB-lite"/>
    </source>
</evidence>
<dbReference type="AlphaFoldDB" id="A0A5D2G8I4"/>